<sequence>MEDMDSNRMKPQEKGFCISTSVLRELRISIYFDCLPDDMHTNLVLGYLKISGFLSFAPSFLARETNVARSPSGQQTIEVDKVHIEEPTPSKQGEAEVAATFALFSTSLYCFLITDPMLRLAASTDALFLETYLSYQGSTDGTGSPCASDRDRDSKLPSE</sequence>
<feature type="compositionally biased region" description="Basic and acidic residues" evidence="1">
    <location>
        <begin position="148"/>
        <end position="159"/>
    </location>
</feature>
<evidence type="ECO:0000313" key="2">
    <source>
        <dbReference type="EMBL" id="KAL3524562.1"/>
    </source>
</evidence>
<keyword evidence="3" id="KW-1185">Reference proteome</keyword>
<protein>
    <submittedName>
        <fullName evidence="2">Uncharacterized protein</fullName>
    </submittedName>
</protein>
<evidence type="ECO:0000313" key="3">
    <source>
        <dbReference type="Proteomes" id="UP001630127"/>
    </source>
</evidence>
<accession>A0ABD2ZYR5</accession>
<dbReference type="Proteomes" id="UP001630127">
    <property type="component" value="Unassembled WGS sequence"/>
</dbReference>
<organism evidence="2 3">
    <name type="scientific">Cinchona calisaya</name>
    <dbReference type="NCBI Taxonomy" id="153742"/>
    <lineage>
        <taxon>Eukaryota</taxon>
        <taxon>Viridiplantae</taxon>
        <taxon>Streptophyta</taxon>
        <taxon>Embryophyta</taxon>
        <taxon>Tracheophyta</taxon>
        <taxon>Spermatophyta</taxon>
        <taxon>Magnoliopsida</taxon>
        <taxon>eudicotyledons</taxon>
        <taxon>Gunneridae</taxon>
        <taxon>Pentapetalae</taxon>
        <taxon>asterids</taxon>
        <taxon>lamiids</taxon>
        <taxon>Gentianales</taxon>
        <taxon>Rubiaceae</taxon>
        <taxon>Cinchonoideae</taxon>
        <taxon>Cinchoneae</taxon>
        <taxon>Cinchona</taxon>
    </lineage>
</organism>
<dbReference type="EMBL" id="JBJUIK010000006">
    <property type="protein sequence ID" value="KAL3524562.1"/>
    <property type="molecule type" value="Genomic_DNA"/>
</dbReference>
<feature type="region of interest" description="Disordered" evidence="1">
    <location>
        <begin position="138"/>
        <end position="159"/>
    </location>
</feature>
<proteinExistence type="predicted"/>
<comment type="caution">
    <text evidence="2">The sequence shown here is derived from an EMBL/GenBank/DDBJ whole genome shotgun (WGS) entry which is preliminary data.</text>
</comment>
<gene>
    <name evidence="2" type="ORF">ACH5RR_012934</name>
</gene>
<reference evidence="2 3" key="1">
    <citation type="submission" date="2024-11" db="EMBL/GenBank/DDBJ databases">
        <title>A near-complete genome assembly of Cinchona calisaya.</title>
        <authorList>
            <person name="Lian D.C."/>
            <person name="Zhao X.W."/>
            <person name="Wei L."/>
        </authorList>
    </citation>
    <scope>NUCLEOTIDE SEQUENCE [LARGE SCALE GENOMIC DNA]</scope>
    <source>
        <tissue evidence="2">Nenye</tissue>
    </source>
</reference>
<evidence type="ECO:0000256" key="1">
    <source>
        <dbReference type="SAM" id="MobiDB-lite"/>
    </source>
</evidence>
<name>A0ABD2ZYR5_9GENT</name>
<dbReference type="AlphaFoldDB" id="A0ABD2ZYR5"/>